<evidence type="ECO:0000256" key="6">
    <source>
        <dbReference type="ARBA" id="ARBA00048348"/>
    </source>
</evidence>
<comment type="similarity">
    <text evidence="1">Belongs to the alpha-carbonic anhydrase family.</text>
</comment>
<dbReference type="CDD" id="cd03124">
    <property type="entry name" value="alpha_CA_prokaryotic_like"/>
    <property type="match status" value="1"/>
</dbReference>
<dbReference type="InterPro" id="IPR036398">
    <property type="entry name" value="CA_dom_sf"/>
</dbReference>
<evidence type="ECO:0000256" key="1">
    <source>
        <dbReference type="ARBA" id="ARBA00010718"/>
    </source>
</evidence>
<dbReference type="AlphaFoldDB" id="A0A8D4VQ34"/>
<dbReference type="SUPFAM" id="SSF51069">
    <property type="entry name" value="Carbonic anhydrase"/>
    <property type="match status" value="1"/>
</dbReference>
<dbReference type="InterPro" id="IPR001148">
    <property type="entry name" value="CA_dom"/>
</dbReference>
<dbReference type="InterPro" id="IPR041891">
    <property type="entry name" value="Alpha_CA_prokaryot-like"/>
</dbReference>
<evidence type="ECO:0000259" key="7">
    <source>
        <dbReference type="PROSITE" id="PS51144"/>
    </source>
</evidence>
<feature type="domain" description="Alpha-carbonic anhydrase" evidence="7">
    <location>
        <begin position="1"/>
        <end position="206"/>
    </location>
</feature>
<dbReference type="GO" id="GO:0004089">
    <property type="term" value="F:carbonate dehydratase activity"/>
    <property type="evidence" value="ECO:0007669"/>
    <property type="project" value="UniProtKB-EC"/>
</dbReference>
<dbReference type="PANTHER" id="PTHR18952">
    <property type="entry name" value="CARBONIC ANHYDRASE"/>
    <property type="match status" value="1"/>
</dbReference>
<gene>
    <name evidence="8" type="ORF">MoryE10_25810</name>
</gene>
<dbReference type="InterPro" id="IPR023561">
    <property type="entry name" value="Carbonic_anhydrase_a-class"/>
</dbReference>
<dbReference type="PROSITE" id="PS51144">
    <property type="entry name" value="ALPHA_CA_2"/>
    <property type="match status" value="1"/>
</dbReference>
<evidence type="ECO:0000313" key="8">
    <source>
        <dbReference type="EMBL" id="BBL71975.1"/>
    </source>
</evidence>
<evidence type="ECO:0000256" key="4">
    <source>
        <dbReference type="ARBA" id="ARBA00022833"/>
    </source>
</evidence>
<keyword evidence="3" id="KW-0479">Metal-binding</keyword>
<dbReference type="EMBL" id="AP019782">
    <property type="protein sequence ID" value="BBL71975.1"/>
    <property type="molecule type" value="Genomic_DNA"/>
</dbReference>
<evidence type="ECO:0000256" key="5">
    <source>
        <dbReference type="ARBA" id="ARBA00023239"/>
    </source>
</evidence>
<dbReference type="SMART" id="SM01057">
    <property type="entry name" value="Carb_anhydrase"/>
    <property type="match status" value="1"/>
</dbReference>
<dbReference type="Pfam" id="PF00194">
    <property type="entry name" value="Carb_anhydrase"/>
    <property type="match status" value="1"/>
</dbReference>
<dbReference type="PANTHER" id="PTHR18952:SF265">
    <property type="entry name" value="CARBONIC ANHYDRASE"/>
    <property type="match status" value="1"/>
</dbReference>
<organism evidence="8 9">
    <name type="scientific">Methylogaea oryzae</name>
    <dbReference type="NCBI Taxonomy" id="1295382"/>
    <lineage>
        <taxon>Bacteria</taxon>
        <taxon>Pseudomonadati</taxon>
        <taxon>Pseudomonadota</taxon>
        <taxon>Gammaproteobacteria</taxon>
        <taxon>Methylococcales</taxon>
        <taxon>Methylococcaceae</taxon>
        <taxon>Methylogaea</taxon>
    </lineage>
</organism>
<dbReference type="Gene3D" id="3.10.200.10">
    <property type="entry name" value="Alpha carbonic anhydrase"/>
    <property type="match status" value="1"/>
</dbReference>
<evidence type="ECO:0000256" key="3">
    <source>
        <dbReference type="ARBA" id="ARBA00022723"/>
    </source>
</evidence>
<dbReference type="GO" id="GO:0008270">
    <property type="term" value="F:zinc ion binding"/>
    <property type="evidence" value="ECO:0007669"/>
    <property type="project" value="InterPro"/>
</dbReference>
<reference evidence="8" key="1">
    <citation type="submission" date="2019-06" db="EMBL/GenBank/DDBJ databases">
        <title>Complete genome sequence of Methylogaea oryzae strain JCM16910.</title>
        <authorList>
            <person name="Asakawa S."/>
        </authorList>
    </citation>
    <scope>NUCLEOTIDE SEQUENCE</scope>
    <source>
        <strain evidence="8">E10</strain>
    </source>
</reference>
<keyword evidence="4" id="KW-0862">Zinc</keyword>
<dbReference type="KEGG" id="moz:MoryE10_25810"/>
<protein>
    <recommendedName>
        <fullName evidence="2">carbonic anhydrase</fullName>
        <ecNumber evidence="2">4.2.1.1</ecNumber>
    </recommendedName>
</protein>
<dbReference type="EC" id="4.2.1.1" evidence="2"/>
<accession>A0A8D4VQ34</accession>
<keyword evidence="5" id="KW-0456">Lyase</keyword>
<proteinExistence type="inferred from homology"/>
<dbReference type="Proteomes" id="UP000824988">
    <property type="component" value="Chromosome"/>
</dbReference>
<name>A0A8D4VQ34_9GAMM</name>
<evidence type="ECO:0000313" key="9">
    <source>
        <dbReference type="Proteomes" id="UP000824988"/>
    </source>
</evidence>
<keyword evidence="9" id="KW-1185">Reference proteome</keyword>
<comment type="catalytic activity">
    <reaction evidence="6">
        <text>hydrogencarbonate + H(+) = CO2 + H2O</text>
        <dbReference type="Rhea" id="RHEA:10748"/>
        <dbReference type="ChEBI" id="CHEBI:15377"/>
        <dbReference type="ChEBI" id="CHEBI:15378"/>
        <dbReference type="ChEBI" id="CHEBI:16526"/>
        <dbReference type="ChEBI" id="CHEBI:17544"/>
        <dbReference type="EC" id="4.2.1.1"/>
    </reaction>
</comment>
<sequence>MMNQSKCNQSPIRIVPTIFSRLPLSLDLRWQPADGVPVWGAHGLEVRFKPNPLNGIALDDVDFILEHFHFHRPSEHYRADVQFDAELHIVHKTGDGRKAAVIAVFLTVSDQADDAVDLSFFEALAERTGDNASVPLNPRGWLPPRTASAIRYEGSLTTGDHEEIVSWVVLGELRITSAQYRLIFGETKPHARELQDLNRRYVVEFPWAPNAP</sequence>
<evidence type="ECO:0000256" key="2">
    <source>
        <dbReference type="ARBA" id="ARBA00012925"/>
    </source>
</evidence>